<evidence type="ECO:0000313" key="2">
    <source>
        <dbReference type="EMBL" id="MBO1884769.1"/>
    </source>
</evidence>
<name>A0ABS3PZK6_9FLAO</name>
<proteinExistence type="predicted"/>
<protein>
    <submittedName>
        <fullName evidence="2">Class I SAM-dependent methyltransferase</fullName>
    </submittedName>
</protein>
<dbReference type="Proteomes" id="UP000681610">
    <property type="component" value="Unassembled WGS sequence"/>
</dbReference>
<dbReference type="GO" id="GO:0032259">
    <property type="term" value="P:methylation"/>
    <property type="evidence" value="ECO:0007669"/>
    <property type="project" value="UniProtKB-KW"/>
</dbReference>
<accession>A0ABS3PZK6</accession>
<sequence>MDLFRLILNIVPRTWLIKLSYIVRPFLTFYLRGETYEDPIDGKRFRRFLPYGYTKKRANVLSPSTLSLERHRLLWLYLKRETTFFDKPLKVLHVAPEQAFYKRFRKQANLDYITTDLNSPLADVKADLCNLPFADESFDVIFCNHVLEHIPNDRKAMQELHRVMKQGGWGIFQVPQDYNRAVTFEDETITDPKERTRIFGQYDHVRVYGLDYFDKLRAVGFVVEEVPYGKRLTKTEIERYRVVEEEILPICKKLKISN</sequence>
<keyword evidence="2" id="KW-0489">Methyltransferase</keyword>
<dbReference type="Pfam" id="PF08241">
    <property type="entry name" value="Methyltransf_11"/>
    <property type="match status" value="1"/>
</dbReference>
<gene>
    <name evidence="2" type="ORF">J4N46_10195</name>
</gene>
<reference evidence="2 3" key="1">
    <citation type="submission" date="2021-03" db="EMBL/GenBank/DDBJ databases">
        <title>Isolation and description of Capnocytophaga bilenii sp. nov., a novel Capnocytophaga species, isolated from a gingivitis subject.</title>
        <authorList>
            <person name="Antezack A."/>
            <person name="Monnet-Corti V."/>
            <person name="La Scola B."/>
        </authorList>
    </citation>
    <scope>NUCLEOTIDE SEQUENCE [LARGE SCALE GENOMIC DNA]</scope>
    <source>
        <strain evidence="2 3">Marseille-Q4570</strain>
    </source>
</reference>
<dbReference type="SUPFAM" id="SSF53335">
    <property type="entry name" value="S-adenosyl-L-methionine-dependent methyltransferases"/>
    <property type="match status" value="1"/>
</dbReference>
<dbReference type="GO" id="GO:0008168">
    <property type="term" value="F:methyltransferase activity"/>
    <property type="evidence" value="ECO:0007669"/>
    <property type="project" value="UniProtKB-KW"/>
</dbReference>
<keyword evidence="3" id="KW-1185">Reference proteome</keyword>
<dbReference type="InterPro" id="IPR013216">
    <property type="entry name" value="Methyltransf_11"/>
</dbReference>
<dbReference type="PANTHER" id="PTHR43591">
    <property type="entry name" value="METHYLTRANSFERASE"/>
    <property type="match status" value="1"/>
</dbReference>
<evidence type="ECO:0000259" key="1">
    <source>
        <dbReference type="Pfam" id="PF08241"/>
    </source>
</evidence>
<dbReference type="CDD" id="cd02440">
    <property type="entry name" value="AdoMet_MTases"/>
    <property type="match status" value="1"/>
</dbReference>
<dbReference type="EMBL" id="JAGDYP010000008">
    <property type="protein sequence ID" value="MBO1884769.1"/>
    <property type="molecule type" value="Genomic_DNA"/>
</dbReference>
<organism evidence="2 3">
    <name type="scientific">Capnocytophaga bilenii</name>
    <dbReference type="NCBI Taxonomy" id="2819369"/>
    <lineage>
        <taxon>Bacteria</taxon>
        <taxon>Pseudomonadati</taxon>
        <taxon>Bacteroidota</taxon>
        <taxon>Flavobacteriia</taxon>
        <taxon>Flavobacteriales</taxon>
        <taxon>Flavobacteriaceae</taxon>
        <taxon>Capnocytophaga</taxon>
    </lineage>
</organism>
<comment type="caution">
    <text evidence="2">The sequence shown here is derived from an EMBL/GenBank/DDBJ whole genome shotgun (WGS) entry which is preliminary data.</text>
</comment>
<dbReference type="Gene3D" id="3.40.50.150">
    <property type="entry name" value="Vaccinia Virus protein VP39"/>
    <property type="match status" value="1"/>
</dbReference>
<dbReference type="RefSeq" id="WP_208059290.1">
    <property type="nucleotide sequence ID" value="NZ_JAGDYP010000008.1"/>
</dbReference>
<keyword evidence="2" id="KW-0808">Transferase</keyword>
<evidence type="ECO:0000313" key="3">
    <source>
        <dbReference type="Proteomes" id="UP000681610"/>
    </source>
</evidence>
<dbReference type="InterPro" id="IPR029063">
    <property type="entry name" value="SAM-dependent_MTases_sf"/>
</dbReference>
<feature type="domain" description="Methyltransferase type 11" evidence="1">
    <location>
        <begin position="96"/>
        <end position="171"/>
    </location>
</feature>